<dbReference type="InterPro" id="IPR051553">
    <property type="entry name" value="Ran_GTPase-activating"/>
</dbReference>
<organism evidence="1 2">
    <name type="scientific">Nannocystis radixulma</name>
    <dbReference type="NCBI Taxonomy" id="2995305"/>
    <lineage>
        <taxon>Bacteria</taxon>
        <taxon>Pseudomonadati</taxon>
        <taxon>Myxococcota</taxon>
        <taxon>Polyangia</taxon>
        <taxon>Nannocystales</taxon>
        <taxon>Nannocystaceae</taxon>
        <taxon>Nannocystis</taxon>
    </lineage>
</organism>
<evidence type="ECO:0000313" key="1">
    <source>
        <dbReference type="EMBL" id="MDC0675499.1"/>
    </source>
</evidence>
<evidence type="ECO:0008006" key="3">
    <source>
        <dbReference type="Google" id="ProtNLM"/>
    </source>
</evidence>
<name>A0ABT5BMW3_9BACT</name>
<dbReference type="InterPro" id="IPR000408">
    <property type="entry name" value="Reg_chr_condens"/>
</dbReference>
<dbReference type="PANTHER" id="PTHR45982:SF1">
    <property type="entry name" value="REGULATOR OF CHROMOSOME CONDENSATION"/>
    <property type="match status" value="1"/>
</dbReference>
<evidence type="ECO:0000313" key="2">
    <source>
        <dbReference type="Proteomes" id="UP001217838"/>
    </source>
</evidence>
<protein>
    <recommendedName>
        <fullName evidence="3">Regulator of chromosome condensation (RCC1) repeat-containing protein</fullName>
    </recommendedName>
</protein>
<dbReference type="InterPro" id="IPR009091">
    <property type="entry name" value="RCC1/BLIP-II"/>
</dbReference>
<dbReference type="PROSITE" id="PS50012">
    <property type="entry name" value="RCC1_3"/>
    <property type="match status" value="1"/>
</dbReference>
<keyword evidence="2" id="KW-1185">Reference proteome</keyword>
<accession>A0ABT5BMW3</accession>
<dbReference type="Proteomes" id="UP001217838">
    <property type="component" value="Unassembled WGS sequence"/>
</dbReference>
<dbReference type="PANTHER" id="PTHR45982">
    <property type="entry name" value="REGULATOR OF CHROMOSOME CONDENSATION"/>
    <property type="match status" value="1"/>
</dbReference>
<dbReference type="EMBL" id="JAQNDN010000028">
    <property type="protein sequence ID" value="MDC0675499.1"/>
    <property type="molecule type" value="Genomic_DNA"/>
</dbReference>
<gene>
    <name evidence="1" type="ORF">POL58_47585</name>
</gene>
<sequence length="273" mass="28625">MRLRRVLGRPRNGEHRLDIAAADDRGQARDHLGRVLAGAAVGEDRRGAAQGRAPAGEAAHARVEDDGRLLAAVMIETGVAVGLLPGGGVAIEAGESARRDVGVARILQRFGDGAAAVLAPRARQLLGGAVVASDSPLLARGDAIGCAVRRTGEVACWSMGEAFELRARPIAGLRDVVALSDGGWHACARLRDGTVRCWGKNACGQLGDGTVVARPLPGVAVPVRDVDELSAGFCHTCARTRAGEMWCWGRHEARTAPPRWREEFTPVVGLPAP</sequence>
<dbReference type="RefSeq" id="WP_272010637.1">
    <property type="nucleotide sequence ID" value="NZ_JAQNDN010000028.1"/>
</dbReference>
<comment type="caution">
    <text evidence="1">The sequence shown here is derived from an EMBL/GenBank/DDBJ whole genome shotgun (WGS) entry which is preliminary data.</text>
</comment>
<dbReference type="Pfam" id="PF13540">
    <property type="entry name" value="RCC1_2"/>
    <property type="match status" value="2"/>
</dbReference>
<dbReference type="SUPFAM" id="SSF50985">
    <property type="entry name" value="RCC1/BLIP-II"/>
    <property type="match status" value="1"/>
</dbReference>
<proteinExistence type="predicted"/>
<dbReference type="Gene3D" id="2.130.10.30">
    <property type="entry name" value="Regulator of chromosome condensation 1/beta-lactamase-inhibitor protein II"/>
    <property type="match status" value="1"/>
</dbReference>
<reference evidence="1 2" key="1">
    <citation type="submission" date="2022-11" db="EMBL/GenBank/DDBJ databases">
        <title>Minimal conservation of predation-associated metabolite biosynthetic gene clusters underscores biosynthetic potential of Myxococcota including descriptions for ten novel species: Archangium lansinium sp. nov., Myxococcus landrumus sp. nov., Nannocystis bai.</title>
        <authorList>
            <person name="Ahearne A."/>
            <person name="Stevens C."/>
            <person name="Dowd S."/>
        </authorList>
    </citation>
    <scope>NUCLEOTIDE SEQUENCE [LARGE SCALE GENOMIC DNA]</scope>
    <source>
        <strain evidence="1 2">NCELM</strain>
    </source>
</reference>